<dbReference type="Pfam" id="PF13358">
    <property type="entry name" value="DDE_3"/>
    <property type="match status" value="1"/>
</dbReference>
<dbReference type="GO" id="GO:0003676">
    <property type="term" value="F:nucleic acid binding"/>
    <property type="evidence" value="ECO:0007669"/>
    <property type="project" value="InterPro"/>
</dbReference>
<dbReference type="EMBL" id="SNRW01030572">
    <property type="protein sequence ID" value="KAA6357964.1"/>
    <property type="molecule type" value="Genomic_DNA"/>
</dbReference>
<name>A0A5J4THW3_9EUKA</name>
<feature type="non-terminal residue" evidence="2">
    <location>
        <position position="278"/>
    </location>
</feature>
<feature type="domain" description="Tc1-like transposase DDE" evidence="1">
    <location>
        <begin position="145"/>
        <end position="277"/>
    </location>
</feature>
<organism evidence="2 3">
    <name type="scientific">Streblomastix strix</name>
    <dbReference type="NCBI Taxonomy" id="222440"/>
    <lineage>
        <taxon>Eukaryota</taxon>
        <taxon>Metamonada</taxon>
        <taxon>Preaxostyla</taxon>
        <taxon>Oxymonadida</taxon>
        <taxon>Streblomastigidae</taxon>
        <taxon>Streblomastix</taxon>
    </lineage>
</organism>
<dbReference type="InterPro" id="IPR038717">
    <property type="entry name" value="Tc1-like_DDE_dom"/>
</dbReference>
<dbReference type="AlphaFoldDB" id="A0A5J4THW3"/>
<evidence type="ECO:0000313" key="3">
    <source>
        <dbReference type="Proteomes" id="UP000324800"/>
    </source>
</evidence>
<accession>A0A5J4THW3</accession>
<comment type="caution">
    <text evidence="2">The sequence shown here is derived from an EMBL/GenBank/DDBJ whole genome shotgun (WGS) entry which is preliminary data.</text>
</comment>
<dbReference type="Proteomes" id="UP000324800">
    <property type="component" value="Unassembled WGS sequence"/>
</dbReference>
<gene>
    <name evidence="2" type="ORF">EZS28_046509</name>
</gene>
<sequence length="278" mass="32570">MQQDILQHKTQKKIRKLHSLGKKVQTIARLVKVDKNTVSIYIAKKKKIKIVRKISKRLGRHTVITSKVREKVKNSLAQKSASSVKVLRRRIRSKLCLPTLRKAVRHLGGTFSAQKRPIFLSPYHKEMRVKFATEKLSNIENWKKYVYVDEKKFKMDGPEGHQRKWSIPNLSPKESQRSRNYRETVMIFAGINFERKTSIQFAEHTWNARDYVKALKLMFDEMRNDDEEDEYVLYQDNASIHIAKLTKELLEAEDIQSVQAPARSPDLNPIENAWTQLS</sequence>
<protein>
    <submittedName>
        <fullName evidence="2">Putative Transposable element Tc3 transposase</fullName>
    </submittedName>
</protein>
<proteinExistence type="predicted"/>
<dbReference type="OrthoDB" id="25402at2759"/>
<dbReference type="Gene3D" id="3.30.420.10">
    <property type="entry name" value="Ribonuclease H-like superfamily/Ribonuclease H"/>
    <property type="match status" value="1"/>
</dbReference>
<dbReference type="InterPro" id="IPR036397">
    <property type="entry name" value="RNaseH_sf"/>
</dbReference>
<evidence type="ECO:0000259" key="1">
    <source>
        <dbReference type="Pfam" id="PF13358"/>
    </source>
</evidence>
<evidence type="ECO:0000313" key="2">
    <source>
        <dbReference type="EMBL" id="KAA6357964.1"/>
    </source>
</evidence>
<reference evidence="2 3" key="1">
    <citation type="submission" date="2019-03" db="EMBL/GenBank/DDBJ databases">
        <title>Single cell metagenomics reveals metabolic interactions within the superorganism composed of flagellate Streblomastix strix and complex community of Bacteroidetes bacteria on its surface.</title>
        <authorList>
            <person name="Treitli S.C."/>
            <person name="Kolisko M."/>
            <person name="Husnik F."/>
            <person name="Keeling P."/>
            <person name="Hampl V."/>
        </authorList>
    </citation>
    <scope>NUCLEOTIDE SEQUENCE [LARGE SCALE GENOMIC DNA]</scope>
    <source>
        <strain evidence="2">ST1C</strain>
    </source>
</reference>